<comment type="caution">
    <text evidence="2">The sequence shown here is derived from an EMBL/GenBank/DDBJ whole genome shotgun (WGS) entry which is preliminary data.</text>
</comment>
<accession>A0ABD1DLD4</accession>
<feature type="compositionally biased region" description="Polar residues" evidence="1">
    <location>
        <begin position="165"/>
        <end position="177"/>
    </location>
</feature>
<name>A0ABD1DLD4_CULPP</name>
<feature type="region of interest" description="Disordered" evidence="1">
    <location>
        <begin position="92"/>
        <end position="134"/>
    </location>
</feature>
<dbReference type="Proteomes" id="UP001562425">
    <property type="component" value="Unassembled WGS sequence"/>
</dbReference>
<protein>
    <submittedName>
        <fullName evidence="2">Uncharacterized protein</fullName>
    </submittedName>
</protein>
<reference evidence="2 3" key="1">
    <citation type="submission" date="2024-05" db="EMBL/GenBank/DDBJ databases">
        <title>Culex pipiens pipiens assembly and annotation.</title>
        <authorList>
            <person name="Alout H."/>
            <person name="Durand T."/>
        </authorList>
    </citation>
    <scope>NUCLEOTIDE SEQUENCE [LARGE SCALE GENOMIC DNA]</scope>
    <source>
        <strain evidence="2">HA-2024</strain>
        <tissue evidence="2">Whole body</tissue>
    </source>
</reference>
<proteinExistence type="predicted"/>
<dbReference type="AlphaFoldDB" id="A0ABD1DLD4"/>
<evidence type="ECO:0000313" key="2">
    <source>
        <dbReference type="EMBL" id="KAL1400555.1"/>
    </source>
</evidence>
<evidence type="ECO:0000256" key="1">
    <source>
        <dbReference type="SAM" id="MobiDB-lite"/>
    </source>
</evidence>
<keyword evidence="3" id="KW-1185">Reference proteome</keyword>
<sequence>MRLDVLISGTSGLWIQSRSRIFLALQLYHLELAQEQMAAKPVQRELSQTIPCRSTNLPSFQTLLYAQLPGSEKEENHNGMDKNQNRAGLQLRRHDAGLKRCRPSSPGPPRNRRRSGLRKGNQSNHQFKEDEHDGTLERSLAGFTAIRWTNTLFLQRPRAVAANRPTANASATNRWGNSRSSSFCSAPSSAGPSSSPTKPNNSNNSDQAATALNLGQED</sequence>
<feature type="region of interest" description="Disordered" evidence="1">
    <location>
        <begin position="162"/>
        <end position="218"/>
    </location>
</feature>
<evidence type="ECO:0000313" key="3">
    <source>
        <dbReference type="Proteomes" id="UP001562425"/>
    </source>
</evidence>
<feature type="compositionally biased region" description="Low complexity" evidence="1">
    <location>
        <begin position="178"/>
        <end position="205"/>
    </location>
</feature>
<gene>
    <name evidence="2" type="ORF">pipiens_007332</name>
</gene>
<organism evidence="2 3">
    <name type="scientific">Culex pipiens pipiens</name>
    <name type="common">Northern house mosquito</name>
    <dbReference type="NCBI Taxonomy" id="38569"/>
    <lineage>
        <taxon>Eukaryota</taxon>
        <taxon>Metazoa</taxon>
        <taxon>Ecdysozoa</taxon>
        <taxon>Arthropoda</taxon>
        <taxon>Hexapoda</taxon>
        <taxon>Insecta</taxon>
        <taxon>Pterygota</taxon>
        <taxon>Neoptera</taxon>
        <taxon>Endopterygota</taxon>
        <taxon>Diptera</taxon>
        <taxon>Nematocera</taxon>
        <taxon>Culicoidea</taxon>
        <taxon>Culicidae</taxon>
        <taxon>Culicinae</taxon>
        <taxon>Culicini</taxon>
        <taxon>Culex</taxon>
        <taxon>Culex</taxon>
    </lineage>
</organism>
<dbReference type="EMBL" id="JBEHCU010005209">
    <property type="protein sequence ID" value="KAL1400555.1"/>
    <property type="molecule type" value="Genomic_DNA"/>
</dbReference>